<dbReference type="EMBL" id="HBNS01030656">
    <property type="protein sequence ID" value="CAE4624659.1"/>
    <property type="molecule type" value="Transcribed_RNA"/>
</dbReference>
<accession>A0A7S4V4L2</accession>
<evidence type="ECO:0000313" key="6">
    <source>
        <dbReference type="EMBL" id="CAE4624659.1"/>
    </source>
</evidence>
<evidence type="ECO:0000256" key="5">
    <source>
        <dbReference type="ARBA" id="ARBA00023180"/>
    </source>
</evidence>
<sequence length="353" mass="39017">MVSAWSRYKFPNLVHAAVSNSSPVQAQLDFPEYNNHVAKDLGYDVVGGSAECLDIVSRGHEEIGELLSAEGEEKEGGYEKVAELFHVCNGAEPFYKDVKNKNMFLGDGVIYIPAQGNDPSCGSDGSLCNIANLCDAIIEEYSQSGSAMESLAAIAKRQSYRDCTEVDWHGTLQYLSSDAARRDGVRSWIWQTCNEFGFYQTCEHDSSCPYGKGYHAIEQDLEICEVAFGVPPEEVKANVEKSLQYYGGWDMDGSRIMFANGDVDPWAELSITGGKGSEDLPTVWVKGASHHFWTHALKDTDGEAIEDARLVIHGQVMEWLVEEDEKSGSEVDKNTNTQVFDDVEPLAESYVTE</sequence>
<dbReference type="PANTHER" id="PTHR11010">
    <property type="entry name" value="PROTEASE S28 PRO-X CARBOXYPEPTIDASE-RELATED"/>
    <property type="match status" value="1"/>
</dbReference>
<protein>
    <recommendedName>
        <fullName evidence="7">Thymus-specific serine protease</fullName>
    </recommendedName>
</protein>
<name>A0A7S4V4L2_9STRA</name>
<dbReference type="Gene3D" id="3.40.50.1820">
    <property type="entry name" value="alpha/beta hydrolase"/>
    <property type="match status" value="2"/>
</dbReference>
<evidence type="ECO:0000256" key="2">
    <source>
        <dbReference type="ARBA" id="ARBA00022670"/>
    </source>
</evidence>
<evidence type="ECO:0000256" key="3">
    <source>
        <dbReference type="ARBA" id="ARBA00022729"/>
    </source>
</evidence>
<dbReference type="GO" id="GO:0008239">
    <property type="term" value="F:dipeptidyl-peptidase activity"/>
    <property type="evidence" value="ECO:0007669"/>
    <property type="project" value="TreeGrafter"/>
</dbReference>
<evidence type="ECO:0000256" key="4">
    <source>
        <dbReference type="ARBA" id="ARBA00022801"/>
    </source>
</evidence>
<reference evidence="6" key="1">
    <citation type="submission" date="2021-01" db="EMBL/GenBank/DDBJ databases">
        <authorList>
            <person name="Corre E."/>
            <person name="Pelletier E."/>
            <person name="Niang G."/>
            <person name="Scheremetjew M."/>
            <person name="Finn R."/>
            <person name="Kale V."/>
            <person name="Holt S."/>
            <person name="Cochrane G."/>
            <person name="Meng A."/>
            <person name="Brown T."/>
            <person name="Cohen L."/>
        </authorList>
    </citation>
    <scope>NUCLEOTIDE SEQUENCE</scope>
    <source>
        <strain evidence="6">GSO104</strain>
    </source>
</reference>
<dbReference type="GO" id="GO:0006508">
    <property type="term" value="P:proteolysis"/>
    <property type="evidence" value="ECO:0007669"/>
    <property type="project" value="UniProtKB-KW"/>
</dbReference>
<keyword evidence="3" id="KW-0732">Signal</keyword>
<keyword evidence="5" id="KW-0325">Glycoprotein</keyword>
<comment type="similarity">
    <text evidence="1">Belongs to the peptidase S28 family.</text>
</comment>
<evidence type="ECO:0008006" key="7">
    <source>
        <dbReference type="Google" id="ProtNLM"/>
    </source>
</evidence>
<dbReference type="InterPro" id="IPR008758">
    <property type="entry name" value="Peptidase_S28"/>
</dbReference>
<keyword evidence="4" id="KW-0378">Hydrolase</keyword>
<keyword evidence="2" id="KW-0645">Protease</keyword>
<dbReference type="PANTHER" id="PTHR11010:SF117">
    <property type="entry name" value="SERINE PROTEASE 16"/>
    <property type="match status" value="1"/>
</dbReference>
<evidence type="ECO:0000256" key="1">
    <source>
        <dbReference type="ARBA" id="ARBA00011079"/>
    </source>
</evidence>
<proteinExistence type="inferred from homology"/>
<dbReference type="AlphaFoldDB" id="A0A7S4V4L2"/>
<dbReference type="InterPro" id="IPR029058">
    <property type="entry name" value="AB_hydrolase_fold"/>
</dbReference>
<dbReference type="GO" id="GO:0070008">
    <property type="term" value="F:serine-type exopeptidase activity"/>
    <property type="evidence" value="ECO:0007669"/>
    <property type="project" value="InterPro"/>
</dbReference>
<organism evidence="6">
    <name type="scientific">Ditylum brightwellii</name>
    <dbReference type="NCBI Taxonomy" id="49249"/>
    <lineage>
        <taxon>Eukaryota</taxon>
        <taxon>Sar</taxon>
        <taxon>Stramenopiles</taxon>
        <taxon>Ochrophyta</taxon>
        <taxon>Bacillariophyta</taxon>
        <taxon>Mediophyceae</taxon>
        <taxon>Lithodesmiophycidae</taxon>
        <taxon>Lithodesmiales</taxon>
        <taxon>Lithodesmiaceae</taxon>
        <taxon>Ditylum</taxon>
    </lineage>
</organism>
<gene>
    <name evidence="6" type="ORF">DBRI00130_LOCUS24067</name>
</gene>
<dbReference type="Pfam" id="PF05577">
    <property type="entry name" value="Peptidase_S28"/>
    <property type="match status" value="1"/>
</dbReference>